<accession>A0ABV9T4P4</accession>
<proteinExistence type="predicted"/>
<organism evidence="1 2">
    <name type="scientific">Negadavirga shengliensis</name>
    <dbReference type="NCBI Taxonomy" id="1389218"/>
    <lineage>
        <taxon>Bacteria</taxon>
        <taxon>Pseudomonadati</taxon>
        <taxon>Bacteroidota</taxon>
        <taxon>Cytophagia</taxon>
        <taxon>Cytophagales</taxon>
        <taxon>Cyclobacteriaceae</taxon>
        <taxon>Negadavirga</taxon>
    </lineage>
</organism>
<keyword evidence="2" id="KW-1185">Reference proteome</keyword>
<dbReference type="EMBL" id="JBHSJJ010000010">
    <property type="protein sequence ID" value="MFC4873431.1"/>
    <property type="molecule type" value="Genomic_DNA"/>
</dbReference>
<evidence type="ECO:0008006" key="3">
    <source>
        <dbReference type="Google" id="ProtNLM"/>
    </source>
</evidence>
<comment type="caution">
    <text evidence="1">The sequence shown here is derived from an EMBL/GenBank/DDBJ whole genome shotgun (WGS) entry which is preliminary data.</text>
</comment>
<evidence type="ECO:0000313" key="2">
    <source>
        <dbReference type="Proteomes" id="UP001595818"/>
    </source>
</evidence>
<protein>
    <recommendedName>
        <fullName evidence="3">Copper chaperone CopZ</fullName>
    </recommendedName>
</protein>
<reference evidence="2" key="1">
    <citation type="journal article" date="2019" name="Int. J. Syst. Evol. Microbiol.">
        <title>The Global Catalogue of Microorganisms (GCM) 10K type strain sequencing project: providing services to taxonomists for standard genome sequencing and annotation.</title>
        <authorList>
            <consortium name="The Broad Institute Genomics Platform"/>
            <consortium name="The Broad Institute Genome Sequencing Center for Infectious Disease"/>
            <person name="Wu L."/>
            <person name="Ma J."/>
        </authorList>
    </citation>
    <scope>NUCLEOTIDE SEQUENCE [LARGE SCALE GENOMIC DNA]</scope>
    <source>
        <strain evidence="2">CGMCC 4.7466</strain>
    </source>
</reference>
<sequence length="73" mass="8539">MKKVLVFKTSVQEEREIQELQPALDRLIYQQGRWNFDLEDCDKILRVEAGGISTDMLINILKSAGYYCEELKD</sequence>
<dbReference type="RefSeq" id="WP_377066278.1">
    <property type="nucleotide sequence ID" value="NZ_JBHSJJ010000010.1"/>
</dbReference>
<name>A0ABV9T4P4_9BACT</name>
<dbReference type="Proteomes" id="UP001595818">
    <property type="component" value="Unassembled WGS sequence"/>
</dbReference>
<evidence type="ECO:0000313" key="1">
    <source>
        <dbReference type="EMBL" id="MFC4873431.1"/>
    </source>
</evidence>
<gene>
    <name evidence="1" type="ORF">ACFPFU_17145</name>
</gene>